<comment type="caution">
    <text evidence="1">The sequence shown here is derived from an EMBL/GenBank/DDBJ whole genome shotgun (WGS) entry which is preliminary data.</text>
</comment>
<gene>
    <name evidence="1" type="ORF">A8F95_20000</name>
</gene>
<evidence type="ECO:0000313" key="1">
    <source>
        <dbReference type="EMBL" id="OCA91844.1"/>
    </source>
</evidence>
<reference evidence="2" key="1">
    <citation type="submission" date="2016-05" db="EMBL/GenBank/DDBJ databases">
        <authorList>
            <person name="Liu B."/>
            <person name="Wang J."/>
            <person name="Zhu Y."/>
            <person name="Liu G."/>
            <person name="Chen Q."/>
            <person name="Chen Z."/>
            <person name="Lan J."/>
            <person name="Che J."/>
            <person name="Ge C."/>
            <person name="Shi H."/>
            <person name="Pan Z."/>
            <person name="Liu X."/>
        </authorList>
    </citation>
    <scope>NUCLEOTIDE SEQUENCE [LARGE SCALE GENOMIC DNA]</scope>
    <source>
        <strain evidence="2">FJAT-27215</strain>
    </source>
</reference>
<dbReference type="EMBL" id="MAYT01000005">
    <property type="protein sequence ID" value="OCA91844.1"/>
    <property type="molecule type" value="Genomic_DNA"/>
</dbReference>
<organism evidence="1 2">
    <name type="scientific">Pseudobacillus wudalianchiensis</name>
    <dbReference type="NCBI Taxonomy" id="1743143"/>
    <lineage>
        <taxon>Bacteria</taxon>
        <taxon>Bacillati</taxon>
        <taxon>Bacillota</taxon>
        <taxon>Bacilli</taxon>
        <taxon>Bacillales</taxon>
        <taxon>Bacillaceae</taxon>
        <taxon>Pseudobacillus</taxon>
    </lineage>
</organism>
<evidence type="ECO:0000313" key="2">
    <source>
        <dbReference type="Proteomes" id="UP000092578"/>
    </source>
</evidence>
<dbReference type="RefSeq" id="WP_065409818.1">
    <property type="nucleotide sequence ID" value="NZ_MAYT01000005.1"/>
</dbReference>
<keyword evidence="2" id="KW-1185">Reference proteome</keyword>
<sequence length="90" mass="10481">MNKEMMVVKNKLTLANAIRKNLFDLNEYLACHCGSVFVTKESRLNVPMGSERSFLMGLGSWSFECLRLSLLECFLLRPEKLIDFIFKRMI</sequence>
<dbReference type="Proteomes" id="UP000092578">
    <property type="component" value="Unassembled WGS sequence"/>
</dbReference>
<protein>
    <submittedName>
        <fullName evidence="1">Uncharacterized protein</fullName>
    </submittedName>
</protein>
<accession>A0A1B9B6X2</accession>
<name>A0A1B9B6X2_9BACI</name>
<dbReference type="AlphaFoldDB" id="A0A1B9B6X2"/>
<proteinExistence type="predicted"/>